<reference evidence="2 3" key="1">
    <citation type="submission" date="2024-01" db="EMBL/GenBank/DDBJ databases">
        <title>The genomes of 5 underutilized Papilionoideae crops provide insights into root nodulation and disease resistanc.</title>
        <authorList>
            <person name="Yuan L."/>
        </authorList>
    </citation>
    <scope>NUCLEOTIDE SEQUENCE [LARGE SCALE GENOMIC DNA]</scope>
    <source>
        <strain evidence="2">ZHUSHIDOU_FW_LH</strain>
        <tissue evidence="2">Leaf</tissue>
    </source>
</reference>
<protein>
    <submittedName>
        <fullName evidence="2">Uncharacterized protein</fullName>
    </submittedName>
</protein>
<keyword evidence="3" id="KW-1185">Reference proteome</keyword>
<evidence type="ECO:0000313" key="2">
    <source>
        <dbReference type="EMBL" id="KAK7259781.1"/>
    </source>
</evidence>
<dbReference type="Proteomes" id="UP001372338">
    <property type="component" value="Unassembled WGS sequence"/>
</dbReference>
<organism evidence="2 3">
    <name type="scientific">Crotalaria pallida</name>
    <name type="common">Smooth rattlebox</name>
    <name type="synonym">Crotalaria striata</name>
    <dbReference type="NCBI Taxonomy" id="3830"/>
    <lineage>
        <taxon>Eukaryota</taxon>
        <taxon>Viridiplantae</taxon>
        <taxon>Streptophyta</taxon>
        <taxon>Embryophyta</taxon>
        <taxon>Tracheophyta</taxon>
        <taxon>Spermatophyta</taxon>
        <taxon>Magnoliopsida</taxon>
        <taxon>eudicotyledons</taxon>
        <taxon>Gunneridae</taxon>
        <taxon>Pentapetalae</taxon>
        <taxon>rosids</taxon>
        <taxon>fabids</taxon>
        <taxon>Fabales</taxon>
        <taxon>Fabaceae</taxon>
        <taxon>Papilionoideae</taxon>
        <taxon>50 kb inversion clade</taxon>
        <taxon>genistoids sensu lato</taxon>
        <taxon>core genistoids</taxon>
        <taxon>Crotalarieae</taxon>
        <taxon>Crotalaria</taxon>
    </lineage>
</organism>
<evidence type="ECO:0000313" key="3">
    <source>
        <dbReference type="Proteomes" id="UP001372338"/>
    </source>
</evidence>
<accession>A0AAN9I465</accession>
<comment type="caution">
    <text evidence="2">The sequence shown here is derived from an EMBL/GenBank/DDBJ whole genome shotgun (WGS) entry which is preliminary data.</text>
</comment>
<sequence length="126" mass="13865">MKLPLSLVGFPSSATCAGERKHIEIRRETSKRESPIRIRADVASVFAGATDKSHSSPHRFGRSTPVNAVTKNHPSEASPPADQISSPEKTTKPNKEDKDTHSTTSYDLLCAVTLRTLCYRLSLLIY</sequence>
<dbReference type="AlphaFoldDB" id="A0AAN9I465"/>
<gene>
    <name evidence="2" type="ORF">RIF29_25395</name>
</gene>
<evidence type="ECO:0000256" key="1">
    <source>
        <dbReference type="SAM" id="MobiDB-lite"/>
    </source>
</evidence>
<feature type="compositionally biased region" description="Basic and acidic residues" evidence="1">
    <location>
        <begin position="89"/>
        <end position="101"/>
    </location>
</feature>
<proteinExistence type="predicted"/>
<feature type="region of interest" description="Disordered" evidence="1">
    <location>
        <begin position="49"/>
        <end position="102"/>
    </location>
</feature>
<name>A0AAN9I465_CROPI</name>
<dbReference type="EMBL" id="JAYWIO010000005">
    <property type="protein sequence ID" value="KAK7259781.1"/>
    <property type="molecule type" value="Genomic_DNA"/>
</dbReference>